<gene>
    <name evidence="2" type="ORF">GUITHDRAFT_144315</name>
</gene>
<dbReference type="HOGENOM" id="CLU_951402_0_0_1"/>
<evidence type="ECO:0000256" key="1">
    <source>
        <dbReference type="SAM" id="MobiDB-lite"/>
    </source>
</evidence>
<keyword evidence="4" id="KW-1185">Reference proteome</keyword>
<feature type="region of interest" description="Disordered" evidence="1">
    <location>
        <begin position="149"/>
        <end position="168"/>
    </location>
</feature>
<evidence type="ECO:0000313" key="4">
    <source>
        <dbReference type="Proteomes" id="UP000011087"/>
    </source>
</evidence>
<organism evidence="2">
    <name type="scientific">Guillardia theta (strain CCMP2712)</name>
    <name type="common">Cryptophyte</name>
    <dbReference type="NCBI Taxonomy" id="905079"/>
    <lineage>
        <taxon>Eukaryota</taxon>
        <taxon>Cryptophyceae</taxon>
        <taxon>Pyrenomonadales</taxon>
        <taxon>Geminigeraceae</taxon>
        <taxon>Guillardia</taxon>
    </lineage>
</organism>
<protein>
    <submittedName>
        <fullName evidence="2 3">Uncharacterized protein</fullName>
    </submittedName>
</protein>
<dbReference type="RefSeq" id="XP_005825369.1">
    <property type="nucleotide sequence ID" value="XM_005825312.1"/>
</dbReference>
<evidence type="ECO:0000313" key="3">
    <source>
        <dbReference type="EnsemblProtists" id="EKX38389"/>
    </source>
</evidence>
<reference evidence="4" key="2">
    <citation type="submission" date="2012-11" db="EMBL/GenBank/DDBJ databases">
        <authorList>
            <person name="Kuo A."/>
            <person name="Curtis B.A."/>
            <person name="Tanifuji G."/>
            <person name="Burki F."/>
            <person name="Gruber A."/>
            <person name="Irimia M."/>
            <person name="Maruyama S."/>
            <person name="Arias M.C."/>
            <person name="Ball S.G."/>
            <person name="Gile G.H."/>
            <person name="Hirakawa Y."/>
            <person name="Hopkins J.F."/>
            <person name="Rensing S.A."/>
            <person name="Schmutz J."/>
            <person name="Symeonidi A."/>
            <person name="Elias M."/>
            <person name="Eveleigh R.J."/>
            <person name="Herman E.K."/>
            <person name="Klute M.J."/>
            <person name="Nakayama T."/>
            <person name="Obornik M."/>
            <person name="Reyes-Prieto A."/>
            <person name="Armbrust E.V."/>
            <person name="Aves S.J."/>
            <person name="Beiko R.G."/>
            <person name="Coutinho P."/>
            <person name="Dacks J.B."/>
            <person name="Durnford D.G."/>
            <person name="Fast N.M."/>
            <person name="Green B.R."/>
            <person name="Grisdale C."/>
            <person name="Hempe F."/>
            <person name="Henrissat B."/>
            <person name="Hoppner M.P."/>
            <person name="Ishida K.-I."/>
            <person name="Kim E."/>
            <person name="Koreny L."/>
            <person name="Kroth P.G."/>
            <person name="Liu Y."/>
            <person name="Malik S.-B."/>
            <person name="Maier U.G."/>
            <person name="McRose D."/>
            <person name="Mock T."/>
            <person name="Neilson J.A."/>
            <person name="Onodera N.T."/>
            <person name="Poole A.M."/>
            <person name="Pritham E.J."/>
            <person name="Richards T.A."/>
            <person name="Rocap G."/>
            <person name="Roy S.W."/>
            <person name="Sarai C."/>
            <person name="Schaack S."/>
            <person name="Shirato S."/>
            <person name="Slamovits C.H."/>
            <person name="Spencer D.F."/>
            <person name="Suzuki S."/>
            <person name="Worden A.Z."/>
            <person name="Zauner S."/>
            <person name="Barry K."/>
            <person name="Bell C."/>
            <person name="Bharti A.K."/>
            <person name="Crow J.A."/>
            <person name="Grimwood J."/>
            <person name="Kramer R."/>
            <person name="Lindquist E."/>
            <person name="Lucas S."/>
            <person name="Salamov A."/>
            <person name="McFadden G.I."/>
            <person name="Lane C.E."/>
            <person name="Keeling P.J."/>
            <person name="Gray M.W."/>
            <person name="Grigoriev I.V."/>
            <person name="Archibald J.M."/>
        </authorList>
    </citation>
    <scope>NUCLEOTIDE SEQUENCE</scope>
    <source>
        <strain evidence="4">CCMP2712</strain>
    </source>
</reference>
<dbReference type="Proteomes" id="UP000011087">
    <property type="component" value="Unassembled WGS sequence"/>
</dbReference>
<dbReference type="PaxDb" id="55529-EKX38389"/>
<evidence type="ECO:0000313" key="2">
    <source>
        <dbReference type="EMBL" id="EKX38389.1"/>
    </source>
</evidence>
<proteinExistence type="predicted"/>
<reference evidence="3" key="3">
    <citation type="submission" date="2016-03" db="UniProtKB">
        <authorList>
            <consortium name="EnsemblProtists"/>
        </authorList>
    </citation>
    <scope>IDENTIFICATION</scope>
</reference>
<accession>L1IR76</accession>
<name>L1IR76_GUITC</name>
<reference evidence="2 4" key="1">
    <citation type="journal article" date="2012" name="Nature">
        <title>Algal genomes reveal evolutionary mosaicism and the fate of nucleomorphs.</title>
        <authorList>
            <consortium name="DOE Joint Genome Institute"/>
            <person name="Curtis B.A."/>
            <person name="Tanifuji G."/>
            <person name="Burki F."/>
            <person name="Gruber A."/>
            <person name="Irimia M."/>
            <person name="Maruyama S."/>
            <person name="Arias M.C."/>
            <person name="Ball S.G."/>
            <person name="Gile G.H."/>
            <person name="Hirakawa Y."/>
            <person name="Hopkins J.F."/>
            <person name="Kuo A."/>
            <person name="Rensing S.A."/>
            <person name="Schmutz J."/>
            <person name="Symeonidi A."/>
            <person name="Elias M."/>
            <person name="Eveleigh R.J."/>
            <person name="Herman E.K."/>
            <person name="Klute M.J."/>
            <person name="Nakayama T."/>
            <person name="Obornik M."/>
            <person name="Reyes-Prieto A."/>
            <person name="Armbrust E.V."/>
            <person name="Aves S.J."/>
            <person name="Beiko R.G."/>
            <person name="Coutinho P."/>
            <person name="Dacks J.B."/>
            <person name="Durnford D.G."/>
            <person name="Fast N.M."/>
            <person name="Green B.R."/>
            <person name="Grisdale C.J."/>
            <person name="Hempel F."/>
            <person name="Henrissat B."/>
            <person name="Hoppner M.P."/>
            <person name="Ishida K."/>
            <person name="Kim E."/>
            <person name="Koreny L."/>
            <person name="Kroth P.G."/>
            <person name="Liu Y."/>
            <person name="Malik S.B."/>
            <person name="Maier U.G."/>
            <person name="McRose D."/>
            <person name="Mock T."/>
            <person name="Neilson J.A."/>
            <person name="Onodera N.T."/>
            <person name="Poole A.M."/>
            <person name="Pritham E.J."/>
            <person name="Richards T.A."/>
            <person name="Rocap G."/>
            <person name="Roy S.W."/>
            <person name="Sarai C."/>
            <person name="Schaack S."/>
            <person name="Shirato S."/>
            <person name="Slamovits C.H."/>
            <person name="Spencer D.F."/>
            <person name="Suzuki S."/>
            <person name="Worden A.Z."/>
            <person name="Zauner S."/>
            <person name="Barry K."/>
            <person name="Bell C."/>
            <person name="Bharti A.K."/>
            <person name="Crow J.A."/>
            <person name="Grimwood J."/>
            <person name="Kramer R."/>
            <person name="Lindquist E."/>
            <person name="Lucas S."/>
            <person name="Salamov A."/>
            <person name="McFadden G.I."/>
            <person name="Lane C.E."/>
            <person name="Keeling P.J."/>
            <person name="Gray M.W."/>
            <person name="Grigoriev I.V."/>
            <person name="Archibald J.M."/>
        </authorList>
    </citation>
    <scope>NUCLEOTIDE SEQUENCE</scope>
    <source>
        <strain evidence="2 4">CCMP2712</strain>
    </source>
</reference>
<sequence>MNKKDERMEKLRAVVSMAAFLAIGAIFVALQQQHPSSEIDMMVQKAAMQVSPKKVMVHKAASKKMNPATWNWKMWQEILSDRFLPHQEAKKALLHAAHHKKVVPKQANRLNTVKKYITHVARQDATVRDQVREVIKAAEATEKEQMINVDKKSQKAAKGSKVKSSRVPRKLSKNTLKVMEEARRAGWAADEAAREKAKAEAKSYYNQLRKEMFARVKAKQERARKILIASKNMSASQDNKKLLNDLDAIYSKDGPLPHKNALATSNSTKTHLAAEHKKAKPHSVMSFLASWFS</sequence>
<dbReference type="GeneID" id="17295122"/>
<feature type="compositionally biased region" description="Basic residues" evidence="1">
    <location>
        <begin position="154"/>
        <end position="168"/>
    </location>
</feature>
<dbReference type="KEGG" id="gtt:GUITHDRAFT_144315"/>
<dbReference type="AlphaFoldDB" id="L1IR76"/>
<dbReference type="EnsemblProtists" id="EKX38389">
    <property type="protein sequence ID" value="EKX38389"/>
    <property type="gene ID" value="GUITHDRAFT_144315"/>
</dbReference>
<dbReference type="EMBL" id="JH993049">
    <property type="protein sequence ID" value="EKX38389.1"/>
    <property type="molecule type" value="Genomic_DNA"/>
</dbReference>